<organism evidence="3 4">
    <name type="scientific">Oceanisphaera ostreae</name>
    <dbReference type="NCBI Taxonomy" id="914151"/>
    <lineage>
        <taxon>Bacteria</taxon>
        <taxon>Pseudomonadati</taxon>
        <taxon>Pseudomonadota</taxon>
        <taxon>Gammaproteobacteria</taxon>
        <taxon>Aeromonadales</taxon>
        <taxon>Aeromonadaceae</taxon>
        <taxon>Oceanisphaera</taxon>
    </lineage>
</organism>
<feature type="compositionally biased region" description="Basic and acidic residues" evidence="1">
    <location>
        <begin position="14"/>
        <end position="25"/>
    </location>
</feature>
<evidence type="ECO:0000259" key="2">
    <source>
        <dbReference type="Pfam" id="PF12107"/>
    </source>
</evidence>
<evidence type="ECO:0000313" key="3">
    <source>
        <dbReference type="EMBL" id="MFD1008613.1"/>
    </source>
</evidence>
<proteinExistence type="predicted"/>
<sequence length="25" mass="2976">MLLSQFLPTPTCRLKNERHEHPAEK</sequence>
<protein>
    <recommendedName>
        <fullName evidence="2">Plasminogen ligand VEK-30 domain-containing protein</fullName>
    </recommendedName>
</protein>
<dbReference type="InterPro" id="IPR021965">
    <property type="entry name" value="Plasminogen_ligand_VEK-30"/>
</dbReference>
<dbReference type="Pfam" id="PF12107">
    <property type="entry name" value="VEK-30"/>
    <property type="match status" value="1"/>
</dbReference>
<feature type="region of interest" description="Disordered" evidence="1">
    <location>
        <begin position="1"/>
        <end position="25"/>
    </location>
</feature>
<name>A0ABW3KHI8_9GAMM</name>
<accession>A0ABW3KHI8</accession>
<evidence type="ECO:0000313" key="4">
    <source>
        <dbReference type="Proteomes" id="UP001597048"/>
    </source>
</evidence>
<dbReference type="Proteomes" id="UP001597048">
    <property type="component" value="Unassembled WGS sequence"/>
</dbReference>
<keyword evidence="4" id="KW-1185">Reference proteome</keyword>
<gene>
    <name evidence="3" type="ORF">ACFQ1C_10655</name>
</gene>
<feature type="domain" description="Plasminogen ligand VEK-30" evidence="2">
    <location>
        <begin position="13"/>
        <end position="21"/>
    </location>
</feature>
<dbReference type="RefSeq" id="WP_379558597.1">
    <property type="nucleotide sequence ID" value="NZ_JBHTJS010000037.1"/>
</dbReference>
<evidence type="ECO:0000256" key="1">
    <source>
        <dbReference type="SAM" id="MobiDB-lite"/>
    </source>
</evidence>
<reference evidence="4" key="1">
    <citation type="journal article" date="2019" name="Int. J. Syst. Evol. Microbiol.">
        <title>The Global Catalogue of Microorganisms (GCM) 10K type strain sequencing project: providing services to taxonomists for standard genome sequencing and annotation.</title>
        <authorList>
            <consortium name="The Broad Institute Genomics Platform"/>
            <consortium name="The Broad Institute Genome Sequencing Center for Infectious Disease"/>
            <person name="Wu L."/>
            <person name="Ma J."/>
        </authorList>
    </citation>
    <scope>NUCLEOTIDE SEQUENCE [LARGE SCALE GENOMIC DNA]</scope>
    <source>
        <strain evidence="4">CCUG 60525</strain>
    </source>
</reference>
<comment type="caution">
    <text evidence="3">The sequence shown here is derived from an EMBL/GenBank/DDBJ whole genome shotgun (WGS) entry which is preliminary data.</text>
</comment>
<dbReference type="EMBL" id="JBHTJS010000037">
    <property type="protein sequence ID" value="MFD1008613.1"/>
    <property type="molecule type" value="Genomic_DNA"/>
</dbReference>